<dbReference type="SFLD" id="SFLDG01129">
    <property type="entry name" value="C1.5:_HAD__Beta-PGM__Phosphata"/>
    <property type="match status" value="1"/>
</dbReference>
<organism evidence="1 2">
    <name type="scientific">Cystobacter fuscus</name>
    <dbReference type="NCBI Taxonomy" id="43"/>
    <lineage>
        <taxon>Bacteria</taxon>
        <taxon>Pseudomonadati</taxon>
        <taxon>Myxococcota</taxon>
        <taxon>Myxococcia</taxon>
        <taxon>Myxococcales</taxon>
        <taxon>Cystobacterineae</taxon>
        <taxon>Archangiaceae</taxon>
        <taxon>Cystobacter</taxon>
    </lineage>
</organism>
<dbReference type="InterPro" id="IPR023214">
    <property type="entry name" value="HAD_sf"/>
</dbReference>
<dbReference type="InterPro" id="IPR051806">
    <property type="entry name" value="HAD-like_SPP"/>
</dbReference>
<dbReference type="PANTHER" id="PTHR43481">
    <property type="entry name" value="FRUCTOSE-1-PHOSPHATE PHOSPHATASE"/>
    <property type="match status" value="1"/>
</dbReference>
<evidence type="ECO:0000313" key="2">
    <source>
        <dbReference type="Proteomes" id="UP000217257"/>
    </source>
</evidence>
<dbReference type="RefSeq" id="WP_095991347.1">
    <property type="nucleotide sequence ID" value="NZ_CP022098.1"/>
</dbReference>
<dbReference type="AlphaFoldDB" id="A0A250JK31"/>
<dbReference type="SFLD" id="SFLDS00003">
    <property type="entry name" value="Haloacid_Dehalogenase"/>
    <property type="match status" value="1"/>
</dbReference>
<dbReference type="SFLD" id="SFLDG01135">
    <property type="entry name" value="C1.5.6:_HAD__Beta-PGM__Phospha"/>
    <property type="match status" value="1"/>
</dbReference>
<name>A0A250JK31_9BACT</name>
<dbReference type="KEGG" id="cfus:CYFUS_009494"/>
<dbReference type="InterPro" id="IPR023198">
    <property type="entry name" value="PGP-like_dom2"/>
</dbReference>
<dbReference type="InterPro" id="IPR036412">
    <property type="entry name" value="HAD-like_sf"/>
</dbReference>
<dbReference type="Pfam" id="PF00702">
    <property type="entry name" value="Hydrolase"/>
    <property type="match status" value="1"/>
</dbReference>
<dbReference type="PANTHER" id="PTHR43481:SF4">
    <property type="entry name" value="GLYCEROL-1-PHOSPHATE PHOSPHOHYDROLASE 1-RELATED"/>
    <property type="match status" value="1"/>
</dbReference>
<evidence type="ECO:0000313" key="1">
    <source>
        <dbReference type="EMBL" id="ATB44013.1"/>
    </source>
</evidence>
<dbReference type="NCBIfam" id="TIGR01509">
    <property type="entry name" value="HAD-SF-IA-v3"/>
    <property type="match status" value="1"/>
</dbReference>
<dbReference type="EMBL" id="CP022098">
    <property type="protein sequence ID" value="ATB44013.1"/>
    <property type="molecule type" value="Genomic_DNA"/>
</dbReference>
<accession>A0A250JK31</accession>
<sequence length="224" mass="24036">MQPGTSRPYPFDAVLFDLDGVIIDTTALYYRVWETFARARGRVPTPAELLATNGRRGSETLQAWFGPGLAESDIAAHMHELDAMVRHQLATEPVSAVPGVHRFLEELRRAGVPWALGTSATAANAELALSRLGLSELFPVRVTAAEVTRGKPDPEVYLKAAAALGVAPSACVVIEDSVLGLRAGRAAGARCLALSTTFPRDVLSNEDPTWLAEDFRSLPFSVSP</sequence>
<reference evidence="1 2" key="1">
    <citation type="submission" date="2017-06" db="EMBL/GenBank/DDBJ databases">
        <title>Sequencing and comparative analysis of myxobacterial genomes.</title>
        <authorList>
            <person name="Rupp O."/>
            <person name="Goesmann A."/>
            <person name="Sogaard-Andersen L."/>
        </authorList>
    </citation>
    <scope>NUCLEOTIDE SEQUENCE [LARGE SCALE GENOMIC DNA]</scope>
    <source>
        <strain evidence="1 2">DSM 52655</strain>
    </source>
</reference>
<dbReference type="Gene3D" id="3.40.50.1000">
    <property type="entry name" value="HAD superfamily/HAD-like"/>
    <property type="match status" value="1"/>
</dbReference>
<proteinExistence type="predicted"/>
<dbReference type="Gene3D" id="1.10.150.240">
    <property type="entry name" value="Putative phosphatase, domain 2"/>
    <property type="match status" value="1"/>
</dbReference>
<dbReference type="InterPro" id="IPR006439">
    <property type="entry name" value="HAD-SF_hydro_IA"/>
</dbReference>
<dbReference type="SUPFAM" id="SSF56784">
    <property type="entry name" value="HAD-like"/>
    <property type="match status" value="1"/>
</dbReference>
<dbReference type="Proteomes" id="UP000217257">
    <property type="component" value="Chromosome"/>
</dbReference>
<dbReference type="GO" id="GO:0050308">
    <property type="term" value="F:sugar-phosphatase activity"/>
    <property type="evidence" value="ECO:0007669"/>
    <property type="project" value="TreeGrafter"/>
</dbReference>
<protein>
    <submittedName>
        <fullName evidence="1">Beta-phosphoglucomutase</fullName>
    </submittedName>
</protein>
<dbReference type="PRINTS" id="PR00413">
    <property type="entry name" value="HADHALOGNASE"/>
</dbReference>
<gene>
    <name evidence="1" type="ORF">CYFUS_009494</name>
</gene>